<keyword evidence="4" id="KW-0732">Signal</keyword>
<evidence type="ECO:0000313" key="6">
    <source>
        <dbReference type="EMBL" id="NME68933.1"/>
    </source>
</evidence>
<organism evidence="6 7">
    <name type="scientific">Flammeovirga aprica JL-4</name>
    <dbReference type="NCBI Taxonomy" id="694437"/>
    <lineage>
        <taxon>Bacteria</taxon>
        <taxon>Pseudomonadati</taxon>
        <taxon>Bacteroidota</taxon>
        <taxon>Cytophagia</taxon>
        <taxon>Cytophagales</taxon>
        <taxon>Flammeovirgaceae</taxon>
        <taxon>Flammeovirga</taxon>
    </lineage>
</organism>
<dbReference type="InterPro" id="IPR036457">
    <property type="entry name" value="PPM-type-like_dom_sf"/>
</dbReference>
<dbReference type="EMBL" id="JABANE010000032">
    <property type="protein sequence ID" value="NME68933.1"/>
    <property type="molecule type" value="Genomic_DNA"/>
</dbReference>
<evidence type="ECO:0000256" key="4">
    <source>
        <dbReference type="SAM" id="SignalP"/>
    </source>
</evidence>
<feature type="transmembrane region" description="Helical" evidence="3">
    <location>
        <begin position="197"/>
        <end position="214"/>
    </location>
</feature>
<feature type="coiled-coil region" evidence="2">
    <location>
        <begin position="370"/>
        <end position="405"/>
    </location>
</feature>
<feature type="transmembrane region" description="Helical" evidence="3">
    <location>
        <begin position="288"/>
        <end position="309"/>
    </location>
</feature>
<evidence type="ECO:0000256" key="3">
    <source>
        <dbReference type="SAM" id="Phobius"/>
    </source>
</evidence>
<comment type="caution">
    <text evidence="6">The sequence shown here is derived from an EMBL/GenBank/DDBJ whole genome shotgun (WGS) entry which is preliminary data.</text>
</comment>
<dbReference type="Pfam" id="PF07695">
    <property type="entry name" value="7TMR-DISM_7TM"/>
    <property type="match status" value="1"/>
</dbReference>
<feature type="transmembrane region" description="Helical" evidence="3">
    <location>
        <begin position="172"/>
        <end position="190"/>
    </location>
</feature>
<dbReference type="Gene3D" id="2.60.40.2380">
    <property type="match status" value="1"/>
</dbReference>
<keyword evidence="2" id="KW-0175">Coiled coil</keyword>
<feature type="domain" description="PPM-type phosphatase" evidence="5">
    <location>
        <begin position="450"/>
        <end position="677"/>
    </location>
</feature>
<dbReference type="SMART" id="SM00331">
    <property type="entry name" value="PP2C_SIG"/>
    <property type="match status" value="1"/>
</dbReference>
<keyword evidence="3" id="KW-1133">Transmembrane helix</keyword>
<reference evidence="6 7" key="1">
    <citation type="submission" date="2020-04" db="EMBL/GenBank/DDBJ databases">
        <title>Flammeovirga sp. SR4, a novel species isolated from seawater.</title>
        <authorList>
            <person name="Wang X."/>
        </authorList>
    </citation>
    <scope>NUCLEOTIDE SEQUENCE [LARGE SCALE GENOMIC DNA]</scope>
    <source>
        <strain evidence="6 7">ATCC 23126</strain>
    </source>
</reference>
<dbReference type="RefSeq" id="WP_169657224.1">
    <property type="nucleotide sequence ID" value="NZ_JABANE010000032.1"/>
</dbReference>
<evidence type="ECO:0000256" key="1">
    <source>
        <dbReference type="ARBA" id="ARBA00022801"/>
    </source>
</evidence>
<dbReference type="Pfam" id="PF07228">
    <property type="entry name" value="SpoIIE"/>
    <property type="match status" value="1"/>
</dbReference>
<evidence type="ECO:0000259" key="5">
    <source>
        <dbReference type="SMART" id="SM00331"/>
    </source>
</evidence>
<dbReference type="InterPro" id="IPR011623">
    <property type="entry name" value="7TMR_DISM_rcpt_extracell_dom1"/>
</dbReference>
<dbReference type="Proteomes" id="UP000576082">
    <property type="component" value="Unassembled WGS sequence"/>
</dbReference>
<dbReference type="Pfam" id="PF07696">
    <property type="entry name" value="7TMR-DISMED2"/>
    <property type="match status" value="1"/>
</dbReference>
<feature type="chain" id="PRO_5030829026" evidence="4">
    <location>
        <begin position="22"/>
        <end position="678"/>
    </location>
</feature>
<gene>
    <name evidence="6" type="ORF">HHU12_13250</name>
</gene>
<dbReference type="PANTHER" id="PTHR43156">
    <property type="entry name" value="STAGE II SPORULATION PROTEIN E-RELATED"/>
    <property type="match status" value="1"/>
</dbReference>
<feature type="transmembrane region" description="Helical" evidence="3">
    <location>
        <begin position="234"/>
        <end position="251"/>
    </location>
</feature>
<feature type="transmembrane region" description="Helical" evidence="3">
    <location>
        <begin position="263"/>
        <end position="282"/>
    </location>
</feature>
<evidence type="ECO:0000313" key="7">
    <source>
        <dbReference type="Proteomes" id="UP000576082"/>
    </source>
</evidence>
<proteinExistence type="predicted"/>
<keyword evidence="7" id="KW-1185">Reference proteome</keyword>
<accession>A0A7X9RUH0</accession>
<dbReference type="InterPro" id="IPR001932">
    <property type="entry name" value="PPM-type_phosphatase-like_dom"/>
</dbReference>
<dbReference type="Gene3D" id="3.60.40.10">
    <property type="entry name" value="PPM-type phosphatase domain"/>
    <property type="match status" value="1"/>
</dbReference>
<sequence>MIGYRLFLFVTLLIQLPSAWASTPFNISDQTEVFIDEKHEFDINTIQNKSFKKFEEKVLNFGNNKAIIWIRFKLPSDLHDPILHLKTALIEEVNLYTPIDEAVYLLQEDGYTKNFFKKDYKIPNTYFNLNNDFNPDRYFYLKINANYLQFWLYYGSSKSYIQYIYDTSITDGIYYGFILIMLIYNLFVYFTAKDTTYLYYVIYVLAIGMMVAHFQGHDAHIWGSFGFIAERGPMWPAVAGLASVLFGYKFLKINESLPKLKLFYFIGIGAFSVAIIAVIFGFNMICSLINQVSGFFGAVIMLYSSIVLIKKGNREARLFLVAFNFYICAALIFVLAGADIIPYNKFTDYAWQIGSTLEMFFLALAIGQKINQLELEKNNLILNQNKILEEKVTERTEELNATNEELNVLVEQVFQQNEMINKKNNDLESSINYAHRIQDSILPTKDELSNNISSYFIYYKPKDVVSGDIYWYKKMNNFHYLAAVDCTGHGVPGAFVSMMAGNSLREIITVSKSTSPDEILDQLDDHVKKNFNQRNNNNKEGMDIALCIWDDKKENLYYSGAKNPLVILKKDKSIEIIKGDKKSVGGNIHPHYDAMRFTAHHIPITDEIEGFYIFSDGIQDQFGGEKGKKLMRQGLLNIIQEGRTLSMEDQGVQLEEAIERWKGEQKQIDDMLLIGFLP</sequence>
<name>A0A7X9RUH0_9BACT</name>
<feature type="signal peptide" evidence="4">
    <location>
        <begin position="1"/>
        <end position="21"/>
    </location>
</feature>
<evidence type="ECO:0000256" key="2">
    <source>
        <dbReference type="SAM" id="Coils"/>
    </source>
</evidence>
<dbReference type="PANTHER" id="PTHR43156:SF9">
    <property type="entry name" value="HAMP DOMAIN-CONTAINING PROTEIN"/>
    <property type="match status" value="1"/>
</dbReference>
<keyword evidence="3" id="KW-0812">Transmembrane</keyword>
<feature type="transmembrane region" description="Helical" evidence="3">
    <location>
        <begin position="321"/>
        <end position="343"/>
    </location>
</feature>
<dbReference type="InterPro" id="IPR011622">
    <property type="entry name" value="7TMR_DISM_rcpt_extracell_dom2"/>
</dbReference>
<dbReference type="AlphaFoldDB" id="A0A7X9RUH0"/>
<protein>
    <submittedName>
        <fullName evidence="6">SpoIIE family protein phosphatase</fullName>
    </submittedName>
</protein>
<keyword evidence="1" id="KW-0378">Hydrolase</keyword>
<dbReference type="InterPro" id="IPR052016">
    <property type="entry name" value="Bact_Sigma-Reg"/>
</dbReference>
<dbReference type="GO" id="GO:0016791">
    <property type="term" value="F:phosphatase activity"/>
    <property type="evidence" value="ECO:0007669"/>
    <property type="project" value="TreeGrafter"/>
</dbReference>
<keyword evidence="3" id="KW-0472">Membrane</keyword>